<reference evidence="2" key="1">
    <citation type="submission" date="2023-07" db="EMBL/GenBank/DDBJ databases">
        <title>draft genome sequence of fig (Ficus carica).</title>
        <authorList>
            <person name="Takahashi T."/>
            <person name="Nishimura K."/>
        </authorList>
    </citation>
    <scope>NUCLEOTIDE SEQUENCE</scope>
</reference>
<comment type="caution">
    <text evidence="2">The sequence shown here is derived from an EMBL/GenBank/DDBJ whole genome shotgun (WGS) entry which is preliminary data.</text>
</comment>
<feature type="compositionally biased region" description="Basic and acidic residues" evidence="1">
    <location>
        <begin position="44"/>
        <end position="92"/>
    </location>
</feature>
<protein>
    <submittedName>
        <fullName evidence="2">Uncharacterized protein</fullName>
    </submittedName>
</protein>
<dbReference type="Proteomes" id="UP001187192">
    <property type="component" value="Unassembled WGS sequence"/>
</dbReference>
<evidence type="ECO:0000256" key="1">
    <source>
        <dbReference type="SAM" id="MobiDB-lite"/>
    </source>
</evidence>
<dbReference type="Gramene" id="FCD_00030876-RA">
    <property type="protein sequence ID" value="FCD_00030876-RA:cds"/>
    <property type="gene ID" value="FCD_00030876"/>
</dbReference>
<dbReference type="AlphaFoldDB" id="A0AA88J290"/>
<proteinExistence type="predicted"/>
<dbReference type="EMBL" id="BTGU01000104">
    <property type="protein sequence ID" value="GMN60934.1"/>
    <property type="molecule type" value="Genomic_DNA"/>
</dbReference>
<name>A0AA88J290_FICCA</name>
<organism evidence="2 3">
    <name type="scientific">Ficus carica</name>
    <name type="common">Common fig</name>
    <dbReference type="NCBI Taxonomy" id="3494"/>
    <lineage>
        <taxon>Eukaryota</taxon>
        <taxon>Viridiplantae</taxon>
        <taxon>Streptophyta</taxon>
        <taxon>Embryophyta</taxon>
        <taxon>Tracheophyta</taxon>
        <taxon>Spermatophyta</taxon>
        <taxon>Magnoliopsida</taxon>
        <taxon>eudicotyledons</taxon>
        <taxon>Gunneridae</taxon>
        <taxon>Pentapetalae</taxon>
        <taxon>rosids</taxon>
        <taxon>fabids</taxon>
        <taxon>Rosales</taxon>
        <taxon>Moraceae</taxon>
        <taxon>Ficeae</taxon>
        <taxon>Ficus</taxon>
    </lineage>
</organism>
<accession>A0AA88J290</accession>
<evidence type="ECO:0000313" key="2">
    <source>
        <dbReference type="EMBL" id="GMN60934.1"/>
    </source>
</evidence>
<feature type="region of interest" description="Disordered" evidence="1">
    <location>
        <begin position="43"/>
        <end position="92"/>
    </location>
</feature>
<keyword evidence="3" id="KW-1185">Reference proteome</keyword>
<sequence length="92" mass="10961">MESGTLDRSIYQKLRWSHHSPVELQQAATVVVAVVIDTMPFRSMRKERETRGERKEKESGEERERIKNEERERALSQVGERERGEERECFKK</sequence>
<gene>
    <name evidence="2" type="ORF">TIFTF001_030025</name>
</gene>
<evidence type="ECO:0000313" key="3">
    <source>
        <dbReference type="Proteomes" id="UP001187192"/>
    </source>
</evidence>